<dbReference type="STRING" id="695939.SAMN00790413_04309"/>
<dbReference type="AlphaFoldDB" id="A0A1W1UQ97"/>
<name>A0A1W1UQ97_9DEIO</name>
<evidence type="ECO:0000313" key="2">
    <source>
        <dbReference type="EMBL" id="SMB83213.1"/>
    </source>
</evidence>
<reference evidence="2 3" key="1">
    <citation type="submission" date="2017-04" db="EMBL/GenBank/DDBJ databases">
        <authorList>
            <person name="Afonso C.L."/>
            <person name="Miller P.J."/>
            <person name="Scott M.A."/>
            <person name="Spackman E."/>
            <person name="Goraichik I."/>
            <person name="Dimitrov K.M."/>
            <person name="Suarez D.L."/>
            <person name="Swayne D.E."/>
        </authorList>
    </citation>
    <scope>NUCLEOTIDE SEQUENCE [LARGE SCALE GENOMIC DNA]</scope>
    <source>
        <strain evidence="2 3">KR-140</strain>
    </source>
</reference>
<dbReference type="PROSITE" id="PS51186">
    <property type="entry name" value="GNAT"/>
    <property type="match status" value="1"/>
</dbReference>
<dbReference type="InterPro" id="IPR016181">
    <property type="entry name" value="Acyl_CoA_acyltransferase"/>
</dbReference>
<feature type="domain" description="N-acetyltransferase" evidence="1">
    <location>
        <begin position="134"/>
        <end position="280"/>
    </location>
</feature>
<dbReference type="GO" id="GO:0016747">
    <property type="term" value="F:acyltransferase activity, transferring groups other than amino-acyl groups"/>
    <property type="evidence" value="ECO:0007669"/>
    <property type="project" value="InterPro"/>
</dbReference>
<dbReference type="Gene3D" id="3.40.630.30">
    <property type="match status" value="1"/>
</dbReference>
<sequence>MRELAPRTPGKDDALNLHSLGYRTDMIFARFHGKVEDLGDAVCIAHPESPGFYFGNLLVFRHPPQAGDRSRWEALFAQHVGAPPQTRHRLFGWDVPATREADVQDFLDAGYHLEESLVMAAPRLHAPPRLNTQAEYRPLRDTDEEWQAAVENQVAGREEGHDEARYRAFKTSQFRGYRAMARAGLGFWYGAFLEGRLAADLGVFFDGTGLLRYQSVTTHPDCRRQGLCGALTFLAGQHAQNHFGARELVIVADDHAEAKRVYASVGFQEAERQQLLLHRG</sequence>
<organism evidence="2 3">
    <name type="scientific">Deinococcus hopiensis KR-140</name>
    <dbReference type="NCBI Taxonomy" id="695939"/>
    <lineage>
        <taxon>Bacteria</taxon>
        <taxon>Thermotogati</taxon>
        <taxon>Deinococcota</taxon>
        <taxon>Deinococci</taxon>
        <taxon>Deinococcales</taxon>
        <taxon>Deinococcaceae</taxon>
        <taxon>Deinococcus</taxon>
    </lineage>
</organism>
<dbReference type="RefSeq" id="WP_245808203.1">
    <property type="nucleotide sequence ID" value="NZ_FWWU01000006.1"/>
</dbReference>
<keyword evidence="3" id="KW-1185">Reference proteome</keyword>
<accession>A0A1W1UQ97</accession>
<dbReference type="SUPFAM" id="SSF55729">
    <property type="entry name" value="Acyl-CoA N-acyltransferases (Nat)"/>
    <property type="match status" value="1"/>
</dbReference>
<gene>
    <name evidence="2" type="ORF">SAMN00790413_04309</name>
</gene>
<dbReference type="InterPro" id="IPR000182">
    <property type="entry name" value="GNAT_dom"/>
</dbReference>
<dbReference type="Pfam" id="PF13673">
    <property type="entry name" value="Acetyltransf_10"/>
    <property type="match status" value="1"/>
</dbReference>
<proteinExistence type="predicted"/>
<evidence type="ECO:0000259" key="1">
    <source>
        <dbReference type="PROSITE" id="PS51186"/>
    </source>
</evidence>
<dbReference type="EMBL" id="FWWU01000006">
    <property type="protein sequence ID" value="SMB83213.1"/>
    <property type="molecule type" value="Genomic_DNA"/>
</dbReference>
<evidence type="ECO:0000313" key="3">
    <source>
        <dbReference type="Proteomes" id="UP000192582"/>
    </source>
</evidence>
<dbReference type="Proteomes" id="UP000192582">
    <property type="component" value="Unassembled WGS sequence"/>
</dbReference>
<protein>
    <recommendedName>
        <fullName evidence="1">N-acetyltransferase domain-containing protein</fullName>
    </recommendedName>
</protein>